<name>A0AAE0ADK3_9ROSI</name>
<keyword evidence="2" id="KW-0806">Transcription termination</keyword>
<dbReference type="GO" id="GO:0003676">
    <property type="term" value="F:nucleic acid binding"/>
    <property type="evidence" value="ECO:0007669"/>
    <property type="project" value="InterPro"/>
</dbReference>
<evidence type="ECO:0000313" key="4">
    <source>
        <dbReference type="EMBL" id="KAK3211914.1"/>
    </source>
</evidence>
<protein>
    <submittedName>
        <fullName evidence="4">Uncharacterized protein</fullName>
    </submittedName>
</protein>
<dbReference type="PANTHER" id="PTHR13068:SF173">
    <property type="entry name" value="EMB|CAB62602.1"/>
    <property type="match status" value="1"/>
</dbReference>
<dbReference type="InterPro" id="IPR038538">
    <property type="entry name" value="MTERF_sf"/>
</dbReference>
<organism evidence="4 5">
    <name type="scientific">Dipteronia sinensis</name>
    <dbReference type="NCBI Taxonomy" id="43782"/>
    <lineage>
        <taxon>Eukaryota</taxon>
        <taxon>Viridiplantae</taxon>
        <taxon>Streptophyta</taxon>
        <taxon>Embryophyta</taxon>
        <taxon>Tracheophyta</taxon>
        <taxon>Spermatophyta</taxon>
        <taxon>Magnoliopsida</taxon>
        <taxon>eudicotyledons</taxon>
        <taxon>Gunneridae</taxon>
        <taxon>Pentapetalae</taxon>
        <taxon>rosids</taxon>
        <taxon>malvids</taxon>
        <taxon>Sapindales</taxon>
        <taxon>Sapindaceae</taxon>
        <taxon>Hippocastanoideae</taxon>
        <taxon>Acereae</taxon>
        <taxon>Dipteronia</taxon>
    </lineage>
</organism>
<dbReference type="GO" id="GO:0006353">
    <property type="term" value="P:DNA-templated transcription termination"/>
    <property type="evidence" value="ECO:0007669"/>
    <property type="project" value="UniProtKB-KW"/>
</dbReference>
<sequence>MRYFNSPQLQFLQKIPTNAMKPNLYMFSSLTKTPTQTPNTLLFNYLIETLNFSRTDAQSISNSTRFSNVKSLENPHSVLHYLRSIGFSETDIRSTVRSESPILFCKLDKNLKPKMDFFQEMGLVGSDLGKFIYKNSKLVNSNLEKTLSPCTQILKKILVNDKKQSIFD</sequence>
<dbReference type="Pfam" id="PF02536">
    <property type="entry name" value="mTERF"/>
    <property type="match status" value="1"/>
</dbReference>
<dbReference type="AlphaFoldDB" id="A0AAE0ADK3"/>
<dbReference type="Gene3D" id="1.25.70.10">
    <property type="entry name" value="Transcription termination factor 3, mitochondrial"/>
    <property type="match status" value="1"/>
</dbReference>
<dbReference type="EMBL" id="JANJYJ010000005">
    <property type="protein sequence ID" value="KAK3211914.1"/>
    <property type="molecule type" value="Genomic_DNA"/>
</dbReference>
<keyword evidence="3" id="KW-0809">Transit peptide</keyword>
<evidence type="ECO:0000313" key="5">
    <source>
        <dbReference type="Proteomes" id="UP001281410"/>
    </source>
</evidence>
<evidence type="ECO:0000256" key="1">
    <source>
        <dbReference type="ARBA" id="ARBA00007692"/>
    </source>
</evidence>
<dbReference type="SMART" id="SM00733">
    <property type="entry name" value="Mterf"/>
    <property type="match status" value="2"/>
</dbReference>
<keyword evidence="2" id="KW-0805">Transcription regulation</keyword>
<proteinExistence type="inferred from homology"/>
<accession>A0AAE0ADK3</accession>
<keyword evidence="2" id="KW-0804">Transcription</keyword>
<dbReference type="Proteomes" id="UP001281410">
    <property type="component" value="Unassembled WGS sequence"/>
</dbReference>
<comment type="similarity">
    <text evidence="1">Belongs to the mTERF family.</text>
</comment>
<keyword evidence="5" id="KW-1185">Reference proteome</keyword>
<reference evidence="4" key="1">
    <citation type="journal article" date="2023" name="Plant J.">
        <title>Genome sequences and population genomics provide insights into the demographic history, inbreeding, and mutation load of two 'living fossil' tree species of Dipteronia.</title>
        <authorList>
            <person name="Feng Y."/>
            <person name="Comes H.P."/>
            <person name="Chen J."/>
            <person name="Zhu S."/>
            <person name="Lu R."/>
            <person name="Zhang X."/>
            <person name="Li P."/>
            <person name="Qiu J."/>
            <person name="Olsen K.M."/>
            <person name="Qiu Y."/>
        </authorList>
    </citation>
    <scope>NUCLEOTIDE SEQUENCE</scope>
    <source>
        <strain evidence="4">NBL</strain>
    </source>
</reference>
<dbReference type="PANTHER" id="PTHR13068">
    <property type="entry name" value="CGI-12 PROTEIN-RELATED"/>
    <property type="match status" value="1"/>
</dbReference>
<evidence type="ECO:0000256" key="3">
    <source>
        <dbReference type="ARBA" id="ARBA00022946"/>
    </source>
</evidence>
<evidence type="ECO:0000256" key="2">
    <source>
        <dbReference type="ARBA" id="ARBA00022472"/>
    </source>
</evidence>
<comment type="caution">
    <text evidence="4">The sequence shown here is derived from an EMBL/GenBank/DDBJ whole genome shotgun (WGS) entry which is preliminary data.</text>
</comment>
<gene>
    <name evidence="4" type="ORF">Dsin_016620</name>
</gene>
<dbReference type="InterPro" id="IPR003690">
    <property type="entry name" value="MTERF"/>
</dbReference>